<dbReference type="AlphaFoldDB" id="A0A6M1RY25"/>
<organism evidence="1 2">
    <name type="scientific">Limisphaera ngatamarikiensis</name>
    <dbReference type="NCBI Taxonomy" id="1324935"/>
    <lineage>
        <taxon>Bacteria</taxon>
        <taxon>Pseudomonadati</taxon>
        <taxon>Verrucomicrobiota</taxon>
        <taxon>Verrucomicrobiia</taxon>
        <taxon>Limisphaerales</taxon>
        <taxon>Limisphaeraceae</taxon>
        <taxon>Limisphaera</taxon>
    </lineage>
</organism>
<gene>
    <name evidence="1" type="ORF">G4L39_01480</name>
</gene>
<evidence type="ECO:0000313" key="2">
    <source>
        <dbReference type="Proteomes" id="UP000477311"/>
    </source>
</evidence>
<protein>
    <submittedName>
        <fullName evidence="1">Uncharacterized protein</fullName>
    </submittedName>
</protein>
<name>A0A6M1RY25_9BACT</name>
<reference evidence="1 2" key="1">
    <citation type="submission" date="2020-02" db="EMBL/GenBank/DDBJ databases">
        <title>Draft genome sequence of Limisphaera ngatamarikiensis NGM72.4T, a thermophilic Verrucomicrobia grouped in subdivision 3.</title>
        <authorList>
            <person name="Carere C.R."/>
            <person name="Steen J."/>
            <person name="Hugenholtz P."/>
            <person name="Stott M.B."/>
        </authorList>
    </citation>
    <scope>NUCLEOTIDE SEQUENCE [LARGE SCALE GENOMIC DNA]</scope>
    <source>
        <strain evidence="1 2">NGM72.4</strain>
    </source>
</reference>
<dbReference type="RefSeq" id="WP_165105378.1">
    <property type="nucleotide sequence ID" value="NZ_JAAKYA010000010.1"/>
</dbReference>
<accession>A0A6M1RY25</accession>
<comment type="caution">
    <text evidence="1">The sequence shown here is derived from an EMBL/GenBank/DDBJ whole genome shotgun (WGS) entry which is preliminary data.</text>
</comment>
<evidence type="ECO:0000313" key="1">
    <source>
        <dbReference type="EMBL" id="NGO38070.1"/>
    </source>
</evidence>
<sequence length="261" mass="31131">MQWSDTDLKFVIETVVTTRQDHDRIVELVRDKPDLVAPLLDDPRLVQRLQNEKEWLARISPRLLFTLLLRRLRRDLEEQGIVIEREGGYRLPVFAGAQARSLLDEPGVFDYLVDLLCSFVRTRSGTVYWKERGFWRKRRFSDLDLDDMVALCHMVAPEWRPRLYRRIGDIALFLSGVFPDHLTRLWQGVRHRLRDRRTLADYEREGRYFYRLAAQQAEPHVPRTVLERLAEQFTLAREILTTLSDRYLRPLREQYFHTPAA</sequence>
<dbReference type="Proteomes" id="UP000477311">
    <property type="component" value="Unassembled WGS sequence"/>
</dbReference>
<keyword evidence="2" id="KW-1185">Reference proteome</keyword>
<proteinExistence type="predicted"/>
<dbReference type="EMBL" id="JAAKYA010000010">
    <property type="protein sequence ID" value="NGO38070.1"/>
    <property type="molecule type" value="Genomic_DNA"/>
</dbReference>